<dbReference type="EMBL" id="CACVAT010000596">
    <property type="protein sequence ID" value="CAA6830526.1"/>
    <property type="molecule type" value="Genomic_DNA"/>
</dbReference>
<dbReference type="AlphaFoldDB" id="A0A6S6UB98"/>
<feature type="compositionally biased region" description="Low complexity" evidence="1">
    <location>
        <begin position="48"/>
        <end position="58"/>
    </location>
</feature>
<feature type="compositionally biased region" description="Polar residues" evidence="1">
    <location>
        <begin position="60"/>
        <end position="79"/>
    </location>
</feature>
<sequence>MKAIAACLLTLIGSVTTAYGANSVTHSHDSRSHAHPLPAVGINHTHNQAQKPKAPAAPSKTDNPTTDDNASTGDSVNSARKNTMTNLDYIKLATLTDRIVDFERQSTEGNYIGKLKAKDPNAYQNTLNEIGPGCEKAISSLQQIFDFEKKMDKKTYTQKRKNIAETCLAAARTHLIKEAADIRAYVKEEFE</sequence>
<feature type="chain" id="PRO_5028036091" evidence="2">
    <location>
        <begin position="21"/>
        <end position="191"/>
    </location>
</feature>
<feature type="region of interest" description="Disordered" evidence="1">
    <location>
        <begin position="46"/>
        <end position="79"/>
    </location>
</feature>
<feature type="signal peptide" evidence="2">
    <location>
        <begin position="1"/>
        <end position="20"/>
    </location>
</feature>
<keyword evidence="2" id="KW-0732">Signal</keyword>
<evidence type="ECO:0000256" key="2">
    <source>
        <dbReference type="SAM" id="SignalP"/>
    </source>
</evidence>
<protein>
    <submittedName>
        <fullName evidence="3">Uncharacterized protein</fullName>
    </submittedName>
</protein>
<name>A0A6S6UB98_9GAMM</name>
<evidence type="ECO:0000256" key="1">
    <source>
        <dbReference type="SAM" id="MobiDB-lite"/>
    </source>
</evidence>
<organism evidence="3">
    <name type="scientific">uncultured Thiotrichaceae bacterium</name>
    <dbReference type="NCBI Taxonomy" id="298394"/>
    <lineage>
        <taxon>Bacteria</taxon>
        <taxon>Pseudomonadati</taxon>
        <taxon>Pseudomonadota</taxon>
        <taxon>Gammaproteobacteria</taxon>
        <taxon>Thiotrichales</taxon>
        <taxon>Thiotrichaceae</taxon>
        <taxon>environmental samples</taxon>
    </lineage>
</organism>
<evidence type="ECO:0000313" key="3">
    <source>
        <dbReference type="EMBL" id="CAA6830526.1"/>
    </source>
</evidence>
<proteinExistence type="predicted"/>
<accession>A0A6S6UB98</accession>
<reference evidence="3" key="1">
    <citation type="submission" date="2020-01" db="EMBL/GenBank/DDBJ databases">
        <authorList>
            <person name="Meier V. D."/>
            <person name="Meier V D."/>
        </authorList>
    </citation>
    <scope>NUCLEOTIDE SEQUENCE</scope>
    <source>
        <strain evidence="3">HLG_WM_MAG_09</strain>
    </source>
</reference>
<gene>
    <name evidence="3" type="ORF">HELGO_WM62472</name>
</gene>